<feature type="binding site" evidence="6">
    <location>
        <position position="494"/>
    </location>
    <ligand>
        <name>ATP</name>
        <dbReference type="ChEBI" id="CHEBI:30616"/>
    </ligand>
</feature>
<evidence type="ECO:0000259" key="9">
    <source>
        <dbReference type="Pfam" id="PF02503"/>
    </source>
</evidence>
<comment type="catalytic activity">
    <reaction evidence="6 7">
        <text>[phosphate](n) + ATP = [phosphate](n+1) + ADP</text>
        <dbReference type="Rhea" id="RHEA:19573"/>
        <dbReference type="Rhea" id="RHEA-COMP:9859"/>
        <dbReference type="Rhea" id="RHEA-COMP:14280"/>
        <dbReference type="ChEBI" id="CHEBI:16838"/>
        <dbReference type="ChEBI" id="CHEBI:30616"/>
        <dbReference type="ChEBI" id="CHEBI:456216"/>
        <dbReference type="EC" id="2.7.4.1"/>
    </reaction>
</comment>
<feature type="binding site" evidence="6">
    <location>
        <position position="431"/>
    </location>
    <ligand>
        <name>Mg(2+)</name>
        <dbReference type="ChEBI" id="CHEBI:18420"/>
    </ligand>
</feature>
<evidence type="ECO:0000256" key="8">
    <source>
        <dbReference type="SAM" id="MobiDB-lite"/>
    </source>
</evidence>
<keyword evidence="6" id="KW-0479">Metal-binding</keyword>
<feature type="compositionally biased region" description="Basic and acidic residues" evidence="8">
    <location>
        <begin position="15"/>
        <end position="25"/>
    </location>
</feature>
<dbReference type="NCBIfam" id="TIGR03705">
    <property type="entry name" value="poly_P_kin"/>
    <property type="match status" value="1"/>
</dbReference>
<dbReference type="Pfam" id="PF13089">
    <property type="entry name" value="PP_kinase_N"/>
    <property type="match status" value="1"/>
</dbReference>
<feature type="domain" description="Polyphosphate kinase N-terminal" evidence="10">
    <location>
        <begin position="30"/>
        <end position="133"/>
    </location>
</feature>
<dbReference type="Gene3D" id="3.30.1840.10">
    <property type="entry name" value="Polyphosphate kinase middle domain"/>
    <property type="match status" value="1"/>
</dbReference>
<dbReference type="EC" id="2.7.4.1" evidence="6 7"/>
<dbReference type="SUPFAM" id="SSF143724">
    <property type="entry name" value="PHP14-like"/>
    <property type="match status" value="1"/>
</dbReference>
<feature type="binding site" evidence="6">
    <location>
        <position position="590"/>
    </location>
    <ligand>
        <name>ATP</name>
        <dbReference type="ChEBI" id="CHEBI:30616"/>
    </ligand>
</feature>
<dbReference type="InterPro" id="IPR036832">
    <property type="entry name" value="PPK_N_dom_sf"/>
</dbReference>
<name>A0A2T0XKW3_9BURK</name>
<dbReference type="InterPro" id="IPR025200">
    <property type="entry name" value="PPK_C_dom2"/>
</dbReference>
<dbReference type="InterPro" id="IPR036830">
    <property type="entry name" value="PP_kinase_middle_dom_sf"/>
</dbReference>
<dbReference type="RefSeq" id="WP_106226817.1">
    <property type="nucleotide sequence ID" value="NZ_PVTV01000011.1"/>
</dbReference>
<dbReference type="NCBIfam" id="NF003917">
    <property type="entry name" value="PRK05443.1-1"/>
    <property type="match status" value="1"/>
</dbReference>
<dbReference type="SUPFAM" id="SSF56024">
    <property type="entry name" value="Phospholipase D/nuclease"/>
    <property type="match status" value="2"/>
</dbReference>
<comment type="similarity">
    <text evidence="6 7">Belongs to the polyphosphate kinase 1 (PPK1) family.</text>
</comment>
<keyword evidence="5 6" id="KW-0067">ATP-binding</keyword>
<dbReference type="SUPFAM" id="SSF140356">
    <property type="entry name" value="PPK N-terminal domain-like"/>
    <property type="match status" value="1"/>
</dbReference>
<dbReference type="OrthoDB" id="9761456at2"/>
<dbReference type="Pfam" id="PF02503">
    <property type="entry name" value="PP_kinase"/>
    <property type="match status" value="1"/>
</dbReference>
<sequence>MVTRTNKTSATTSRNKSDPKRDPDNQSRLLNRELSLIKFNERVLAMAERADTPALERLRYICIVSSNLDEFFEIRVSSLKEQLRQYPNAAGADGFSAEQAFERVQQAVHQLVQRQYDLLEDAVWPALKAEGILVHHAFDWNAAQTKWAHEVFTRDVMPLLTPIGLDPAHPFPRVYNKSLNFILPLSGHDAFGRKSTIAVVQAPRALPRLIKMPPSVSGQPNGYILLTSLLRAFVGELFPGMEMQGCYQWRVTRNSDLFVDEEEVTNLRHALQGELSQRNFGSAVRLEVDQTMPRHIEEYLQNEFSLSDADTYRVNGPVNLSRLMQICSAVHRPDLLFPEYVAPIPAPFDRPLTRPGALFEAIAAGDQLLHHPYQSFQPVIDFLTAAALDPEVVAIKQTIYRTGEDSELMRLLLAAAKAGKEVTVVVELMARFDEQTNINWAARLEEVGAHVVYGVVGHKTHAKMALVLRREKGRIRRYGHLGTGNYHPRTAALYSDFGLLTADTRLCEDMDKVFSQLTGLGERRTLKLLLQSPFTMHESMVRMIRAEARAARAGKKARIMAKMNSLLEPIVIDELYKASAAGVQIDLIVRGVCALRAGVPGLSENISVRSIIGRFLEHARVFYFYADGKERVYASSADWMDRNFFRRVEVAFPILDEKLKKRVIQEAFTFALNDNQLAWLQQKNGDYIKLKNRKPPFSLHEALILANQTAN</sequence>
<feature type="domain" description="Polyphosphate kinase C-terminal" evidence="11">
    <location>
        <begin position="529"/>
        <end position="693"/>
    </location>
</feature>
<keyword evidence="3 6" id="KW-0547">Nucleotide-binding</keyword>
<dbReference type="EMBL" id="PVTV01000011">
    <property type="protein sequence ID" value="PRY99530.1"/>
    <property type="molecule type" value="Genomic_DNA"/>
</dbReference>
<comment type="function">
    <text evidence="6 7">Catalyzes the reversible transfer of the terminal phosphate of ATP to form a long-chain polyphosphate (polyP).</text>
</comment>
<reference evidence="13 14" key="1">
    <citation type="submission" date="2018-03" db="EMBL/GenBank/DDBJ databases">
        <title>Genomic Encyclopedia of Type Strains, Phase III (KMG-III): the genomes of soil and plant-associated and newly described type strains.</title>
        <authorList>
            <person name="Whitman W."/>
        </authorList>
    </citation>
    <scope>NUCLEOTIDE SEQUENCE [LARGE SCALE GENOMIC DNA]</scope>
    <source>
        <strain evidence="13 14">MWH-P2sevCIIIb</strain>
    </source>
</reference>
<dbReference type="CDD" id="cd09168">
    <property type="entry name" value="PLDc_PaPPK1_C2_like"/>
    <property type="match status" value="1"/>
</dbReference>
<keyword evidence="2 6" id="KW-0808">Transferase</keyword>
<dbReference type="PANTHER" id="PTHR30218:SF0">
    <property type="entry name" value="POLYPHOSPHATE KINASE"/>
    <property type="match status" value="1"/>
</dbReference>
<feature type="binding site" evidence="6">
    <location>
        <position position="618"/>
    </location>
    <ligand>
        <name>ATP</name>
        <dbReference type="ChEBI" id="CHEBI:30616"/>
    </ligand>
</feature>
<keyword evidence="1 6" id="KW-0597">Phosphoprotein</keyword>
<evidence type="ECO:0000259" key="11">
    <source>
        <dbReference type="Pfam" id="PF13090"/>
    </source>
</evidence>
<keyword evidence="14" id="KW-1185">Reference proteome</keyword>
<feature type="domain" description="Polyphosphate kinase C-terminal" evidence="12">
    <location>
        <begin position="358"/>
        <end position="520"/>
    </location>
</feature>
<dbReference type="PIRSF" id="PIRSF015589">
    <property type="entry name" value="PP_kinase"/>
    <property type="match status" value="1"/>
</dbReference>
<evidence type="ECO:0000256" key="4">
    <source>
        <dbReference type="ARBA" id="ARBA00022777"/>
    </source>
</evidence>
<dbReference type="GO" id="GO:0005524">
    <property type="term" value="F:ATP binding"/>
    <property type="evidence" value="ECO:0007669"/>
    <property type="project" value="UniProtKB-KW"/>
</dbReference>
<keyword evidence="6" id="KW-0460">Magnesium</keyword>
<dbReference type="PANTHER" id="PTHR30218">
    <property type="entry name" value="POLYPHOSPHATE KINASE"/>
    <property type="match status" value="1"/>
</dbReference>
<feature type="binding site" evidence="6">
    <location>
        <position position="67"/>
    </location>
    <ligand>
        <name>ATP</name>
        <dbReference type="ChEBI" id="CHEBI:30616"/>
    </ligand>
</feature>
<feature type="binding site" evidence="6">
    <location>
        <position position="401"/>
    </location>
    <ligand>
        <name>Mg(2+)</name>
        <dbReference type="ChEBI" id="CHEBI:18420"/>
    </ligand>
</feature>
<feature type="compositionally biased region" description="Polar residues" evidence="8">
    <location>
        <begin position="1"/>
        <end position="14"/>
    </location>
</feature>
<evidence type="ECO:0000256" key="6">
    <source>
        <dbReference type="HAMAP-Rule" id="MF_00347"/>
    </source>
</evidence>
<feature type="region of interest" description="Disordered" evidence="8">
    <location>
        <begin position="1"/>
        <end position="27"/>
    </location>
</feature>
<dbReference type="CDD" id="cd09165">
    <property type="entry name" value="PLDc_PaPPK1_C1_like"/>
    <property type="match status" value="1"/>
</dbReference>
<evidence type="ECO:0000259" key="12">
    <source>
        <dbReference type="Pfam" id="PF17941"/>
    </source>
</evidence>
<evidence type="ECO:0000256" key="5">
    <source>
        <dbReference type="ARBA" id="ARBA00022840"/>
    </source>
</evidence>
<evidence type="ECO:0000256" key="3">
    <source>
        <dbReference type="ARBA" id="ARBA00022741"/>
    </source>
</evidence>
<evidence type="ECO:0000256" key="2">
    <source>
        <dbReference type="ARBA" id="ARBA00022679"/>
    </source>
</evidence>
<evidence type="ECO:0000313" key="14">
    <source>
        <dbReference type="Proteomes" id="UP000238308"/>
    </source>
</evidence>
<gene>
    <name evidence="6" type="primary">ppk</name>
    <name evidence="13" type="ORF">BCM14_0980</name>
</gene>
<dbReference type="GO" id="GO:0006799">
    <property type="term" value="P:polyphosphate biosynthetic process"/>
    <property type="evidence" value="ECO:0007669"/>
    <property type="project" value="UniProtKB-UniRule"/>
</dbReference>
<comment type="caution">
    <text evidence="13">The sequence shown here is derived from an EMBL/GenBank/DDBJ whole genome shotgun (WGS) entry which is preliminary data.</text>
</comment>
<protein>
    <recommendedName>
        <fullName evidence="6 7">Polyphosphate kinase</fullName>
        <ecNumber evidence="6 7">2.7.4.1</ecNumber>
    </recommendedName>
    <alternativeName>
        <fullName evidence="6">ATP-polyphosphate phosphotransferase</fullName>
    </alternativeName>
    <alternativeName>
        <fullName evidence="6">Polyphosphoric acid kinase</fullName>
    </alternativeName>
</protein>
<dbReference type="GO" id="GO:0008976">
    <property type="term" value="F:polyphosphate kinase activity"/>
    <property type="evidence" value="ECO:0007669"/>
    <property type="project" value="UniProtKB-UniRule"/>
</dbReference>
<dbReference type="InterPro" id="IPR025198">
    <property type="entry name" value="PPK_N_dom"/>
</dbReference>
<dbReference type="Gene3D" id="1.20.58.310">
    <property type="entry name" value="Polyphosphate kinase N-terminal domain"/>
    <property type="match status" value="1"/>
</dbReference>
<keyword evidence="4 6" id="KW-0418">Kinase</keyword>
<evidence type="ECO:0000256" key="1">
    <source>
        <dbReference type="ARBA" id="ARBA00022553"/>
    </source>
</evidence>
<evidence type="ECO:0000259" key="10">
    <source>
        <dbReference type="Pfam" id="PF13089"/>
    </source>
</evidence>
<dbReference type="Pfam" id="PF13090">
    <property type="entry name" value="PP_kinase_C"/>
    <property type="match status" value="1"/>
</dbReference>
<dbReference type="InterPro" id="IPR003414">
    <property type="entry name" value="PP_kinase"/>
</dbReference>
<comment type="cofactor">
    <cofactor evidence="6">
        <name>Mg(2+)</name>
        <dbReference type="ChEBI" id="CHEBI:18420"/>
    </cofactor>
</comment>
<dbReference type="GO" id="GO:0009358">
    <property type="term" value="C:polyphosphate kinase complex"/>
    <property type="evidence" value="ECO:0007669"/>
    <property type="project" value="InterPro"/>
</dbReference>
<dbReference type="Gene3D" id="3.30.870.10">
    <property type="entry name" value="Endonuclease Chain A"/>
    <property type="match status" value="2"/>
</dbReference>
<organism evidence="13 14">
    <name type="scientific">Jezberella montanilacus</name>
    <dbReference type="NCBI Taxonomy" id="323426"/>
    <lineage>
        <taxon>Bacteria</taxon>
        <taxon>Pseudomonadati</taxon>
        <taxon>Pseudomonadota</taxon>
        <taxon>Betaproteobacteria</taxon>
        <taxon>Burkholderiales</taxon>
        <taxon>Alcaligenaceae</taxon>
        <taxon>Jezberella</taxon>
    </lineage>
</organism>
<feature type="active site" description="Phosphohistidine intermediate" evidence="6">
    <location>
        <position position="461"/>
    </location>
</feature>
<dbReference type="GO" id="GO:0046872">
    <property type="term" value="F:metal ion binding"/>
    <property type="evidence" value="ECO:0007669"/>
    <property type="project" value="UniProtKB-KW"/>
</dbReference>
<proteinExistence type="inferred from homology"/>
<dbReference type="InterPro" id="IPR041108">
    <property type="entry name" value="PP_kinase_C_1"/>
</dbReference>
<comment type="PTM">
    <text evidence="6 7">An intermediate of this reaction is the autophosphorylated ppk in which a phosphate is covalently linked to a histidine residue through a N-P bond.</text>
</comment>
<evidence type="ECO:0000256" key="7">
    <source>
        <dbReference type="RuleBase" id="RU003800"/>
    </source>
</evidence>
<dbReference type="InterPro" id="IPR024953">
    <property type="entry name" value="PP_kinase_middle"/>
</dbReference>
<feature type="domain" description="Polyphosphate kinase middle" evidence="9">
    <location>
        <begin position="144"/>
        <end position="326"/>
    </location>
</feature>
<dbReference type="AlphaFoldDB" id="A0A2T0XKW3"/>
<dbReference type="Pfam" id="PF17941">
    <property type="entry name" value="PP_kinase_C_1"/>
    <property type="match status" value="1"/>
</dbReference>
<dbReference type="HAMAP" id="MF_00347">
    <property type="entry name" value="Polyphosphate_kinase"/>
    <property type="match status" value="1"/>
</dbReference>
<evidence type="ECO:0000313" key="13">
    <source>
        <dbReference type="EMBL" id="PRY99530.1"/>
    </source>
</evidence>
<accession>A0A2T0XKW3</accession>
<dbReference type="NCBIfam" id="NF003921">
    <property type="entry name" value="PRK05443.2-2"/>
    <property type="match status" value="1"/>
</dbReference>
<dbReference type="Proteomes" id="UP000238308">
    <property type="component" value="Unassembled WGS sequence"/>
</dbReference>
<dbReference type="NCBIfam" id="NF003918">
    <property type="entry name" value="PRK05443.1-2"/>
    <property type="match status" value="1"/>
</dbReference>